<dbReference type="InterPro" id="IPR046787">
    <property type="entry name" value="DnaT_2"/>
</dbReference>
<reference evidence="2 3" key="2">
    <citation type="submission" date="2011-10" db="EMBL/GenBank/DDBJ databases">
        <title>The Genome Sequence of Simonsiella muelleri ATCC 29453.</title>
        <authorList>
            <consortium name="The Broad Institute Genome Sequencing Platform"/>
            <consortium name="The Broad Institute Genome Sequencing Center for Infectious Disease"/>
            <person name="Earl A."/>
            <person name="Ward D."/>
            <person name="Feldgarden M."/>
            <person name="Gevers D."/>
            <person name="Izard J."/>
            <person name="Baranova O.V."/>
            <person name="Blanton J.M."/>
            <person name="Tanner A.C."/>
            <person name="Dewhirst F."/>
            <person name="Young S.K."/>
            <person name="Zeng Q."/>
            <person name="Gargeya S."/>
            <person name="Fitzgerald M."/>
            <person name="Haas B."/>
            <person name="Abouelleil A."/>
            <person name="Alvarado L."/>
            <person name="Arachchi H.M."/>
            <person name="Berlin A."/>
            <person name="Brown A."/>
            <person name="Chapman S.B."/>
            <person name="Chen Z."/>
            <person name="Dunbar C."/>
            <person name="Freedman E."/>
            <person name="Gearin G."/>
            <person name="Goldberg J."/>
            <person name="Griggs A."/>
            <person name="Gujja S."/>
            <person name="Heiman D."/>
            <person name="Howarth C."/>
            <person name="Larson L."/>
            <person name="Lui A."/>
            <person name="MacDonald P.J.P."/>
            <person name="Montmayeur A."/>
            <person name="Murphy C."/>
            <person name="Neiman D."/>
            <person name="Pearson M."/>
            <person name="Priest M."/>
            <person name="Roberts A."/>
            <person name="Saif S."/>
            <person name="Shea T."/>
            <person name="Shenoy N."/>
            <person name="Sisk P."/>
            <person name="Stolte C."/>
            <person name="Sykes S."/>
            <person name="Wortman J."/>
            <person name="Nusbaum C."/>
            <person name="Birren B."/>
        </authorList>
    </citation>
    <scope>NUCLEOTIDE SEQUENCE [LARGE SCALE GENOMIC DNA]</scope>
    <source>
        <strain evidence="2 3">ATCC 29453</strain>
    </source>
</reference>
<evidence type="ECO:0000313" key="3">
    <source>
        <dbReference type="Proteomes" id="UP000017813"/>
    </source>
</evidence>
<accession>V9H5E8</accession>
<sequence>MINNSADSIPFSFGGGESTHSAQSSAYADLKVADAYHGARQSSTVWNGFDDEQKLQRLTSASDFIDRVAPLGYIGQPESVAQIRAFPRVLPDASVAVTPYQVVAACCELALLNDISGSLPNSADLKSIGSVLLKGEECDCDNKEMLLAVQMAVLMLGQFFKRKSVHCVRLGRG</sequence>
<name>V9H5E8_9NEIS</name>
<dbReference type="EMBL" id="ADCY02000064">
    <property type="protein sequence ID" value="EFG29927.2"/>
    <property type="molecule type" value="Genomic_DNA"/>
</dbReference>
<gene>
    <name evidence="2" type="ORF">HMPREF9021_02246</name>
</gene>
<dbReference type="OrthoDB" id="9804774at2"/>
<evidence type="ECO:0000259" key="1">
    <source>
        <dbReference type="Pfam" id="PF20557"/>
    </source>
</evidence>
<protein>
    <recommendedName>
        <fullName evidence="1">Putative DnaT-like domain-containing protein</fullName>
    </recommendedName>
</protein>
<proteinExistence type="predicted"/>
<dbReference type="Pfam" id="PF20557">
    <property type="entry name" value="DnaT_2"/>
    <property type="match status" value="1"/>
</dbReference>
<reference evidence="2 3" key="1">
    <citation type="submission" date="2010-03" db="EMBL/GenBank/DDBJ databases">
        <authorList>
            <consortium name="The Broad Institute Genome Sequencing Platform"/>
            <person name="Ward D."/>
            <person name="Earl A."/>
            <person name="Feldgarden M."/>
            <person name="Gevers D."/>
            <person name="Young S."/>
            <person name="Zeng Q."/>
            <person name="Koehrsen M."/>
            <person name="Alvarado L."/>
            <person name="Berlin A.M."/>
            <person name="Borenstein D."/>
            <person name="Chapman S.B."/>
            <person name="Chen Z."/>
            <person name="Engels R."/>
            <person name="Freedman E."/>
            <person name="Gellesch M."/>
            <person name="Goldberg J."/>
            <person name="Griggs A."/>
            <person name="Gujja S."/>
            <person name="Heilman E.R."/>
            <person name="Heiman D.I."/>
            <person name="Hepburn T.A."/>
            <person name="Howarth C."/>
            <person name="Jen D."/>
            <person name="Larson L."/>
            <person name="Mehta T."/>
            <person name="Park D."/>
            <person name="Pearson M."/>
            <person name="Richards J."/>
            <person name="Roberts A."/>
            <person name="Saif S."/>
            <person name="Shea T.D."/>
            <person name="Shenoy N."/>
            <person name="Sisk P."/>
            <person name="Stolte C."/>
            <person name="Sykes S.N."/>
            <person name="Walk T."/>
            <person name="White J."/>
            <person name="Yandava C."/>
            <person name="Izard J."/>
            <person name="Baranova O.V."/>
            <person name="Blanton J.M."/>
            <person name="Tanner A.C."/>
            <person name="Dewhirst F."/>
            <person name="Haas B."/>
            <person name="Nusbaum C."/>
            <person name="Birren B."/>
        </authorList>
    </citation>
    <scope>NUCLEOTIDE SEQUENCE [LARGE SCALE GENOMIC DNA]</scope>
    <source>
        <strain evidence="2 3">ATCC 29453</strain>
    </source>
</reference>
<dbReference type="RefSeq" id="WP_002643046.1">
    <property type="nucleotide sequence ID" value="NZ_CP019448.1"/>
</dbReference>
<evidence type="ECO:0000313" key="2">
    <source>
        <dbReference type="EMBL" id="EFG29927.2"/>
    </source>
</evidence>
<keyword evidence="3" id="KW-1185">Reference proteome</keyword>
<organism evidence="2 3">
    <name type="scientific">Simonsiella muelleri ATCC 29453</name>
    <dbReference type="NCBI Taxonomy" id="641147"/>
    <lineage>
        <taxon>Bacteria</taxon>
        <taxon>Pseudomonadati</taxon>
        <taxon>Pseudomonadota</taxon>
        <taxon>Betaproteobacteria</taxon>
        <taxon>Neisseriales</taxon>
        <taxon>Neisseriaceae</taxon>
        <taxon>Simonsiella</taxon>
    </lineage>
</organism>
<dbReference type="HOGENOM" id="CLU_1823294_0_0_4"/>
<dbReference type="AlphaFoldDB" id="V9H5E8"/>
<feature type="domain" description="Putative DnaT-like" evidence="1">
    <location>
        <begin position="19"/>
        <end position="113"/>
    </location>
</feature>
<dbReference type="STRING" id="641147.HMPREF9021_02246"/>
<comment type="caution">
    <text evidence="2">The sequence shown here is derived from an EMBL/GenBank/DDBJ whole genome shotgun (WGS) entry which is preliminary data.</text>
</comment>
<dbReference type="Proteomes" id="UP000017813">
    <property type="component" value="Unassembled WGS sequence"/>
</dbReference>
<dbReference type="KEGG" id="smur:BWP33_07535"/>